<feature type="compositionally biased region" description="Low complexity" evidence="1">
    <location>
        <begin position="318"/>
        <end position="332"/>
    </location>
</feature>
<evidence type="ECO:0000256" key="3">
    <source>
        <dbReference type="SAM" id="SignalP"/>
    </source>
</evidence>
<feature type="compositionally biased region" description="Low complexity" evidence="1">
    <location>
        <begin position="300"/>
        <end position="310"/>
    </location>
</feature>
<keyword evidence="2" id="KW-0812">Transmembrane</keyword>
<feature type="region of interest" description="Disordered" evidence="1">
    <location>
        <begin position="102"/>
        <end position="124"/>
    </location>
</feature>
<evidence type="ECO:0000256" key="1">
    <source>
        <dbReference type="SAM" id="MobiDB-lite"/>
    </source>
</evidence>
<feature type="compositionally biased region" description="Low complexity" evidence="1">
    <location>
        <begin position="102"/>
        <end position="122"/>
    </location>
</feature>
<accession>A0A132AG69</accession>
<dbReference type="EMBL" id="JXLN01014368">
    <property type="protein sequence ID" value="KPM09996.1"/>
    <property type="molecule type" value="Genomic_DNA"/>
</dbReference>
<feature type="region of interest" description="Disordered" evidence="1">
    <location>
        <begin position="291"/>
        <end position="344"/>
    </location>
</feature>
<protein>
    <submittedName>
        <fullName evidence="4">Uncharacterized protein</fullName>
    </submittedName>
</protein>
<sequence>MIVMILSFISFSQQSIGYFENYGWPSYGIVKPFWMTPFSSYPTKPISGYSRSAKILSAGVVRSAPGTGRNNMFRYHSFFLFAFSMFSQTSGVNLYQNLIPKSSKPESSSSSSSSSSTSLESSVPPPFVAKPNDREYCQCQPNPYTLTKLRQTILEEQTRRCKHCHQNYRNVRFKEQQYFDIKLMLTSCTGIRIIFFNLLQNFILFYLCYLAAIDLYVSGESDLLRHSFNRYLLGVCTVIFFLTSVFVTIKQCLYAGIDELAVNKIVDVKRARPEKKLIGLSPEEIAMIKLRRPAPKSRSQRSSGRSRSPSPFLEQLRKSFSPSRSSRTSSPRSKSRSSRREKFRPEISSPIKIVKIEPSSIAEILSQSLKPRTSPKKSSEISSLPSSTEKSKQDSIYIENVLKSKMIDGEQVMGYYVPVPGPSAAPTSQGLCFIPKSAFSNPSDSSIDGGEEEVSSKESKNSAK</sequence>
<feature type="transmembrane region" description="Helical" evidence="2">
    <location>
        <begin position="231"/>
        <end position="249"/>
    </location>
</feature>
<comment type="caution">
    <text evidence="4">The sequence shown here is derived from an EMBL/GenBank/DDBJ whole genome shotgun (WGS) entry which is preliminary data.</text>
</comment>
<feature type="signal peptide" evidence="3">
    <location>
        <begin position="1"/>
        <end position="17"/>
    </location>
</feature>
<dbReference type="AlphaFoldDB" id="A0A132AG69"/>
<organism evidence="4 5">
    <name type="scientific">Sarcoptes scabiei</name>
    <name type="common">Itch mite</name>
    <name type="synonym">Acarus scabiei</name>
    <dbReference type="NCBI Taxonomy" id="52283"/>
    <lineage>
        <taxon>Eukaryota</taxon>
        <taxon>Metazoa</taxon>
        <taxon>Ecdysozoa</taxon>
        <taxon>Arthropoda</taxon>
        <taxon>Chelicerata</taxon>
        <taxon>Arachnida</taxon>
        <taxon>Acari</taxon>
        <taxon>Acariformes</taxon>
        <taxon>Sarcoptiformes</taxon>
        <taxon>Astigmata</taxon>
        <taxon>Psoroptidia</taxon>
        <taxon>Sarcoptoidea</taxon>
        <taxon>Sarcoptidae</taxon>
        <taxon>Sarcoptinae</taxon>
        <taxon>Sarcoptes</taxon>
    </lineage>
</organism>
<name>A0A132AG69_SARSC</name>
<dbReference type="VEuPathDB" id="VectorBase:SSCA006306"/>
<feature type="chain" id="PRO_5007287671" evidence="3">
    <location>
        <begin position="18"/>
        <end position="464"/>
    </location>
</feature>
<keyword evidence="2" id="KW-1133">Transmembrane helix</keyword>
<proteinExistence type="predicted"/>
<keyword evidence="3" id="KW-0732">Signal</keyword>
<evidence type="ECO:0000256" key="2">
    <source>
        <dbReference type="SAM" id="Phobius"/>
    </source>
</evidence>
<dbReference type="Proteomes" id="UP000616769">
    <property type="component" value="Unassembled WGS sequence"/>
</dbReference>
<keyword evidence="2" id="KW-0472">Membrane</keyword>
<gene>
    <name evidence="4" type="ORF">QR98_0085420</name>
</gene>
<feature type="transmembrane region" description="Helical" evidence="2">
    <location>
        <begin position="202"/>
        <end position="219"/>
    </location>
</feature>
<feature type="compositionally biased region" description="Basic and acidic residues" evidence="1">
    <location>
        <begin position="454"/>
        <end position="464"/>
    </location>
</feature>
<dbReference type="OrthoDB" id="6503948at2759"/>
<feature type="region of interest" description="Disordered" evidence="1">
    <location>
        <begin position="439"/>
        <end position="464"/>
    </location>
</feature>
<evidence type="ECO:0000313" key="4">
    <source>
        <dbReference type="EMBL" id="KPM09996.1"/>
    </source>
</evidence>
<feature type="region of interest" description="Disordered" evidence="1">
    <location>
        <begin position="366"/>
        <end position="393"/>
    </location>
</feature>
<reference evidence="4 5" key="1">
    <citation type="journal article" date="2015" name="Parasit. Vectors">
        <title>Draft genome of the scabies mite.</title>
        <authorList>
            <person name="Rider S.D.Jr."/>
            <person name="Morgan M.S."/>
            <person name="Arlian L.G."/>
        </authorList>
    </citation>
    <scope>NUCLEOTIDE SEQUENCE [LARGE SCALE GENOMIC DNA]</scope>
    <source>
        <strain evidence="4">Arlian Lab</strain>
    </source>
</reference>
<evidence type="ECO:0000313" key="5">
    <source>
        <dbReference type="Proteomes" id="UP000616769"/>
    </source>
</evidence>